<dbReference type="GO" id="GO:0009252">
    <property type="term" value="P:peptidoglycan biosynthetic process"/>
    <property type="evidence" value="ECO:0007669"/>
    <property type="project" value="UniProtKB-UniPathway"/>
</dbReference>
<evidence type="ECO:0000256" key="3">
    <source>
        <dbReference type="ARBA" id="ARBA00022679"/>
    </source>
</evidence>
<evidence type="ECO:0000256" key="8">
    <source>
        <dbReference type="SAM" id="Phobius"/>
    </source>
</evidence>
<sequence>MFPLIFPVIKRSSSGLKYSFFIAFIMIILMMIGGCGPFHEGFLLRSHYQEADDLFSRGSYRASLSKYEQIMNEYPEAGDGVLFKMGVIYAYPENEQRDYQKSLECFQKILNDYPESGYRQDSKLMIPLIKDVMITDKKITTQQRQIEALDRETKSKGNEILALKKKVEALEQRVLAMQNGPAEKILILKKERLLMLMSKGKVFRAYTIALGKNPTGPKEQEGDNKTPEGTYTIDSRNRDSAYHLALHISYPNEKDKMRARKLGVAPGGNIMIHGIKNGFSWIGEFHTGFDWTKGCIAVTDDEIEEIARLAPNGTAVEIRP</sequence>
<dbReference type="Pfam" id="PF03734">
    <property type="entry name" value="YkuD"/>
    <property type="match status" value="1"/>
</dbReference>
<evidence type="ECO:0000313" key="10">
    <source>
        <dbReference type="EMBL" id="SEM37196.1"/>
    </source>
</evidence>
<evidence type="ECO:0000259" key="9">
    <source>
        <dbReference type="PROSITE" id="PS52029"/>
    </source>
</evidence>
<dbReference type="InterPro" id="IPR005490">
    <property type="entry name" value="LD_TPept_cat_dom"/>
</dbReference>
<evidence type="ECO:0000256" key="2">
    <source>
        <dbReference type="ARBA" id="ARBA00005992"/>
    </source>
</evidence>
<keyword evidence="5 7" id="KW-0573">Peptidoglycan synthesis</keyword>
<feature type="domain" description="L,D-TPase catalytic" evidence="9">
    <location>
        <begin position="183"/>
        <end position="319"/>
    </location>
</feature>
<dbReference type="SUPFAM" id="SSF141523">
    <property type="entry name" value="L,D-transpeptidase catalytic domain-like"/>
    <property type="match status" value="1"/>
</dbReference>
<keyword evidence="3" id="KW-0808">Transferase</keyword>
<protein>
    <submittedName>
        <fullName evidence="10">L,D-transpeptidase catalytic domain</fullName>
    </submittedName>
</protein>
<dbReference type="PROSITE" id="PS52029">
    <property type="entry name" value="LD_TPASE"/>
    <property type="match status" value="1"/>
</dbReference>
<accession>A0A1H7XTJ6</accession>
<dbReference type="PANTHER" id="PTHR36699:SF1">
    <property type="entry name" value="L,D-TRANSPEPTIDASE YAFK-RELATED"/>
    <property type="match status" value="1"/>
</dbReference>
<dbReference type="CDD" id="cd16913">
    <property type="entry name" value="YkuD_like"/>
    <property type="match status" value="1"/>
</dbReference>
<reference evidence="10 11" key="1">
    <citation type="submission" date="2016-10" db="EMBL/GenBank/DDBJ databases">
        <authorList>
            <person name="de Groot N.N."/>
        </authorList>
    </citation>
    <scope>NUCLEOTIDE SEQUENCE [LARGE SCALE GENOMIC DNA]</scope>
    <source>
        <strain evidence="10 11">DSM 8423</strain>
    </source>
</reference>
<name>A0A1H7XTJ6_9BACT</name>
<dbReference type="EMBL" id="FOBS01000012">
    <property type="protein sequence ID" value="SEM37196.1"/>
    <property type="molecule type" value="Genomic_DNA"/>
</dbReference>
<dbReference type="PANTHER" id="PTHR36699">
    <property type="entry name" value="LD-TRANSPEPTIDASE"/>
    <property type="match status" value="1"/>
</dbReference>
<gene>
    <name evidence="10" type="ORF">SAMN04489760_11233</name>
</gene>
<dbReference type="OrthoDB" id="9809748at2"/>
<keyword evidence="8" id="KW-0812">Transmembrane</keyword>
<dbReference type="STRING" id="43775.SAMN04489760_11233"/>
<keyword evidence="11" id="KW-1185">Reference proteome</keyword>
<comment type="pathway">
    <text evidence="1 7">Cell wall biogenesis; peptidoglycan biosynthesis.</text>
</comment>
<feature type="active site" description="Proton donor/acceptor" evidence="7">
    <location>
        <position position="273"/>
    </location>
</feature>
<evidence type="ECO:0000256" key="4">
    <source>
        <dbReference type="ARBA" id="ARBA00022960"/>
    </source>
</evidence>
<evidence type="ECO:0000256" key="7">
    <source>
        <dbReference type="PROSITE-ProRule" id="PRU01373"/>
    </source>
</evidence>
<keyword evidence="8" id="KW-1133">Transmembrane helix</keyword>
<dbReference type="AlphaFoldDB" id="A0A1H7XTJ6"/>
<dbReference type="Gene3D" id="1.25.40.10">
    <property type="entry name" value="Tetratricopeptide repeat domain"/>
    <property type="match status" value="1"/>
</dbReference>
<feature type="transmembrane region" description="Helical" evidence="8">
    <location>
        <begin position="20"/>
        <end position="38"/>
    </location>
</feature>
<comment type="similarity">
    <text evidence="2">Belongs to the YkuD family.</text>
</comment>
<dbReference type="InterPro" id="IPR038063">
    <property type="entry name" value="Transpep_catalytic_dom"/>
</dbReference>
<dbReference type="InterPro" id="IPR011990">
    <property type="entry name" value="TPR-like_helical_dom_sf"/>
</dbReference>
<keyword evidence="8" id="KW-0472">Membrane</keyword>
<dbReference type="GO" id="GO:0004180">
    <property type="term" value="F:carboxypeptidase activity"/>
    <property type="evidence" value="ECO:0007669"/>
    <property type="project" value="UniProtKB-ARBA"/>
</dbReference>
<dbReference type="Gene3D" id="2.40.440.10">
    <property type="entry name" value="L,D-transpeptidase catalytic domain-like"/>
    <property type="match status" value="1"/>
</dbReference>
<feature type="active site" description="Nucleophile" evidence="7">
    <location>
        <position position="295"/>
    </location>
</feature>
<dbReference type="GO" id="GO:0071555">
    <property type="term" value="P:cell wall organization"/>
    <property type="evidence" value="ECO:0007669"/>
    <property type="project" value="UniProtKB-UniRule"/>
</dbReference>
<evidence type="ECO:0000256" key="5">
    <source>
        <dbReference type="ARBA" id="ARBA00022984"/>
    </source>
</evidence>
<dbReference type="GO" id="GO:0016740">
    <property type="term" value="F:transferase activity"/>
    <property type="evidence" value="ECO:0007669"/>
    <property type="project" value="UniProtKB-KW"/>
</dbReference>
<proteinExistence type="inferred from homology"/>
<evidence type="ECO:0000256" key="6">
    <source>
        <dbReference type="ARBA" id="ARBA00023316"/>
    </source>
</evidence>
<keyword evidence="6 7" id="KW-0961">Cell wall biogenesis/degradation</keyword>
<dbReference type="SUPFAM" id="SSF48452">
    <property type="entry name" value="TPR-like"/>
    <property type="match status" value="1"/>
</dbReference>
<dbReference type="GO" id="GO:0008360">
    <property type="term" value="P:regulation of cell shape"/>
    <property type="evidence" value="ECO:0007669"/>
    <property type="project" value="UniProtKB-UniRule"/>
</dbReference>
<evidence type="ECO:0000256" key="1">
    <source>
        <dbReference type="ARBA" id="ARBA00004752"/>
    </source>
</evidence>
<organism evidence="10 11">
    <name type="scientific">Syntrophus gentianae</name>
    <dbReference type="NCBI Taxonomy" id="43775"/>
    <lineage>
        <taxon>Bacteria</taxon>
        <taxon>Pseudomonadati</taxon>
        <taxon>Thermodesulfobacteriota</taxon>
        <taxon>Syntrophia</taxon>
        <taxon>Syntrophales</taxon>
        <taxon>Syntrophaceae</taxon>
        <taxon>Syntrophus</taxon>
    </lineage>
</organism>
<keyword evidence="4 7" id="KW-0133">Cell shape</keyword>
<dbReference type="UniPathway" id="UPA00219"/>
<dbReference type="RefSeq" id="WP_093883482.1">
    <property type="nucleotide sequence ID" value="NZ_FOBS01000012.1"/>
</dbReference>
<evidence type="ECO:0000313" key="11">
    <source>
        <dbReference type="Proteomes" id="UP000198744"/>
    </source>
</evidence>
<dbReference type="Proteomes" id="UP000198744">
    <property type="component" value="Unassembled WGS sequence"/>
</dbReference>